<dbReference type="Proteomes" id="UP000027138">
    <property type="component" value="Unassembled WGS sequence"/>
</dbReference>
<proteinExistence type="predicted"/>
<feature type="region of interest" description="Disordered" evidence="1">
    <location>
        <begin position="41"/>
        <end position="61"/>
    </location>
</feature>
<evidence type="ECO:0000313" key="2">
    <source>
        <dbReference type="EMBL" id="KDP36088.1"/>
    </source>
</evidence>
<dbReference type="AlphaFoldDB" id="A0A067KM55"/>
<organism evidence="2 3">
    <name type="scientific">Jatropha curcas</name>
    <name type="common">Barbados nut</name>
    <dbReference type="NCBI Taxonomy" id="180498"/>
    <lineage>
        <taxon>Eukaryota</taxon>
        <taxon>Viridiplantae</taxon>
        <taxon>Streptophyta</taxon>
        <taxon>Embryophyta</taxon>
        <taxon>Tracheophyta</taxon>
        <taxon>Spermatophyta</taxon>
        <taxon>Magnoliopsida</taxon>
        <taxon>eudicotyledons</taxon>
        <taxon>Gunneridae</taxon>
        <taxon>Pentapetalae</taxon>
        <taxon>rosids</taxon>
        <taxon>fabids</taxon>
        <taxon>Malpighiales</taxon>
        <taxon>Euphorbiaceae</taxon>
        <taxon>Crotonoideae</taxon>
        <taxon>Jatropheae</taxon>
        <taxon>Jatropha</taxon>
    </lineage>
</organism>
<protein>
    <submittedName>
        <fullName evidence="2">Uncharacterized protein</fullName>
    </submittedName>
</protein>
<dbReference type="EMBL" id="KK914453">
    <property type="protein sequence ID" value="KDP36088.1"/>
    <property type="molecule type" value="Genomic_DNA"/>
</dbReference>
<name>A0A067KM55_JATCU</name>
<evidence type="ECO:0000256" key="1">
    <source>
        <dbReference type="SAM" id="MobiDB-lite"/>
    </source>
</evidence>
<sequence length="116" mass="12459">MAIGISTFGLIGEGIKRKRTGGNEKFLSIHMAKNSTECLNTEGQDNTYGEANQQSTFAPSPATDPQIAAALAQAYSQFTIVLKRIPEAPHLSGEPIPLTRLTNLNDEVAVNDMAKN</sequence>
<gene>
    <name evidence="2" type="ORF">JCGZ_08732</name>
</gene>
<feature type="compositionally biased region" description="Polar residues" evidence="1">
    <location>
        <begin position="41"/>
        <end position="58"/>
    </location>
</feature>
<keyword evidence="3" id="KW-1185">Reference proteome</keyword>
<accession>A0A067KM55</accession>
<evidence type="ECO:0000313" key="3">
    <source>
        <dbReference type="Proteomes" id="UP000027138"/>
    </source>
</evidence>
<reference evidence="2 3" key="1">
    <citation type="journal article" date="2014" name="PLoS ONE">
        <title>Global Analysis of Gene Expression Profiles in Physic Nut (Jatropha curcas L.) Seedlings Exposed to Salt Stress.</title>
        <authorList>
            <person name="Zhang L."/>
            <person name="Zhang C."/>
            <person name="Wu P."/>
            <person name="Chen Y."/>
            <person name="Li M."/>
            <person name="Jiang H."/>
            <person name="Wu G."/>
        </authorList>
    </citation>
    <scope>NUCLEOTIDE SEQUENCE [LARGE SCALE GENOMIC DNA]</scope>
    <source>
        <strain evidence="3">cv. GZQX0401</strain>
        <tissue evidence="2">Young leaves</tissue>
    </source>
</reference>